<evidence type="ECO:0000313" key="4">
    <source>
        <dbReference type="Proteomes" id="UP000516437"/>
    </source>
</evidence>
<dbReference type="AlphaFoldDB" id="A0A6A1WSL4"/>
<gene>
    <name evidence="3" type="ORF">CJ030_MR5G008781</name>
</gene>
<feature type="domain" description="Disease resistance protein RPS4B/Roq1-like leucine-rich repeats" evidence="2">
    <location>
        <begin position="86"/>
        <end position="193"/>
    </location>
</feature>
<name>A0A6A1WSL4_9ROSI</name>
<dbReference type="PANTHER" id="PTHR47186:SF3">
    <property type="entry name" value="OS09G0267800 PROTEIN"/>
    <property type="match status" value="1"/>
</dbReference>
<dbReference type="Proteomes" id="UP000516437">
    <property type="component" value="Unassembled WGS sequence"/>
</dbReference>
<dbReference type="Gene3D" id="3.80.10.10">
    <property type="entry name" value="Ribonuclease Inhibitor"/>
    <property type="match status" value="1"/>
</dbReference>
<dbReference type="PANTHER" id="PTHR47186">
    <property type="entry name" value="LEUCINE-RICH REPEAT-CONTAINING PROTEIN 57"/>
    <property type="match status" value="1"/>
</dbReference>
<accession>A0A6A1WSL4</accession>
<keyword evidence="4" id="KW-1185">Reference proteome</keyword>
<dbReference type="SUPFAM" id="SSF52058">
    <property type="entry name" value="L domain-like"/>
    <property type="match status" value="1"/>
</dbReference>
<protein>
    <submittedName>
        <fullName evidence="3">Protein SUPPRESSOR OF npr1-1, CONSTITUTIVE 1</fullName>
    </submittedName>
</protein>
<comment type="caution">
    <text evidence="3">The sequence shown here is derived from an EMBL/GenBank/DDBJ whole genome shotgun (WGS) entry which is preliminary data.</text>
</comment>
<evidence type="ECO:0000259" key="2">
    <source>
        <dbReference type="Pfam" id="PF23286"/>
    </source>
</evidence>
<organism evidence="3 4">
    <name type="scientific">Morella rubra</name>
    <name type="common">Chinese bayberry</name>
    <dbReference type="NCBI Taxonomy" id="262757"/>
    <lineage>
        <taxon>Eukaryota</taxon>
        <taxon>Viridiplantae</taxon>
        <taxon>Streptophyta</taxon>
        <taxon>Embryophyta</taxon>
        <taxon>Tracheophyta</taxon>
        <taxon>Spermatophyta</taxon>
        <taxon>Magnoliopsida</taxon>
        <taxon>eudicotyledons</taxon>
        <taxon>Gunneridae</taxon>
        <taxon>Pentapetalae</taxon>
        <taxon>rosids</taxon>
        <taxon>fabids</taxon>
        <taxon>Fagales</taxon>
        <taxon>Myricaceae</taxon>
        <taxon>Morella</taxon>
    </lineage>
</organism>
<evidence type="ECO:0000256" key="1">
    <source>
        <dbReference type="ARBA" id="ARBA00022821"/>
    </source>
</evidence>
<dbReference type="InterPro" id="IPR058546">
    <property type="entry name" value="RPS4B/Roq1-like_LRR"/>
</dbReference>
<sequence length="319" mass="35576">MYNSLIKELGAEPKNFQNMIMMDFSGCGFLTKILDLSSAVNLKELILRNCGSLVEIHDSVGFLDKLFQLSLNGCSSLNSFPGSLKLRSLEWLDLQGCSSLQQFPEISGTMECLQNLFLADSGIIELPSSIGNLTGLRHIYLGRCRNLLHLPFSILHLQHLEQMSLVDCSKLGELTKKDIGNPLANPLLDEVRTEDCPCGIIFPGNEIPGWFTHPKEEASVSNSCEIDINGLLDLEEIVGIALCAVVQPILRISPKTPTQDVGDFFPRRPDIEAEIKGNVGQRYYIGRSPESMSSDHVWLEYFFVESFKLLRVRTVIVVE</sequence>
<dbReference type="EMBL" id="RXIC02000008">
    <property type="protein sequence ID" value="KAB1228184.1"/>
    <property type="molecule type" value="Genomic_DNA"/>
</dbReference>
<dbReference type="InterPro" id="IPR032675">
    <property type="entry name" value="LRR_dom_sf"/>
</dbReference>
<proteinExistence type="predicted"/>
<keyword evidence="1" id="KW-0611">Plant defense</keyword>
<dbReference type="Pfam" id="PF23286">
    <property type="entry name" value="LRR_13"/>
    <property type="match status" value="1"/>
</dbReference>
<reference evidence="3 4" key="1">
    <citation type="journal article" date="2019" name="Plant Biotechnol. J.">
        <title>The red bayberry genome and genetic basis of sex determination.</title>
        <authorList>
            <person name="Jia H.M."/>
            <person name="Jia H.J."/>
            <person name="Cai Q.L."/>
            <person name="Wang Y."/>
            <person name="Zhao H.B."/>
            <person name="Yang W.F."/>
            <person name="Wang G.Y."/>
            <person name="Li Y.H."/>
            <person name="Zhan D.L."/>
            <person name="Shen Y.T."/>
            <person name="Niu Q.F."/>
            <person name="Chang L."/>
            <person name="Qiu J."/>
            <person name="Zhao L."/>
            <person name="Xie H.B."/>
            <person name="Fu W.Y."/>
            <person name="Jin J."/>
            <person name="Li X.W."/>
            <person name="Jiao Y."/>
            <person name="Zhou C.C."/>
            <person name="Tu T."/>
            <person name="Chai C.Y."/>
            <person name="Gao J.L."/>
            <person name="Fan L.J."/>
            <person name="van de Weg E."/>
            <person name="Wang J.Y."/>
            <person name="Gao Z.S."/>
        </authorList>
    </citation>
    <scope>NUCLEOTIDE SEQUENCE [LARGE SCALE GENOMIC DNA]</scope>
    <source>
        <tissue evidence="3">Leaves</tissue>
    </source>
</reference>
<dbReference type="OrthoDB" id="913621at2759"/>
<evidence type="ECO:0000313" key="3">
    <source>
        <dbReference type="EMBL" id="KAB1228184.1"/>
    </source>
</evidence>